<evidence type="ECO:0000259" key="6">
    <source>
        <dbReference type="Pfam" id="PF03714"/>
    </source>
</evidence>
<sequence length="147" mass="16267">MSTIRLSKRLAALALATIVAPLTTLAAPPEGKVQINYNRCDNTYDGWGVHLWKNPGIPLEGIEWQKPMMPTGKNDFGVFWQADLSAFGSSGNVNYIVHKGDTKEQGGRDMKFDGKTIKEIWVNSGDRKIYASLEDAKKGREEAPCKP</sequence>
<protein>
    <recommendedName>
        <fullName evidence="6">Pullulanase carbohydrate-binding module 41 domain-containing protein</fullName>
    </recommendedName>
</protein>
<keyword evidence="8" id="KW-1185">Reference proteome</keyword>
<comment type="similarity">
    <text evidence="1">Belongs to the glycosyl hydrolase 13 family.</text>
</comment>
<evidence type="ECO:0000256" key="5">
    <source>
        <dbReference type="SAM" id="SignalP"/>
    </source>
</evidence>
<evidence type="ECO:0000313" key="8">
    <source>
        <dbReference type="Proteomes" id="UP001057498"/>
    </source>
</evidence>
<dbReference type="InterPro" id="IPR005323">
    <property type="entry name" value="CBM41_pullulanase"/>
</dbReference>
<reference evidence="7" key="1">
    <citation type="submission" date="2022-04" db="EMBL/GenBank/DDBJ databases">
        <title>Whole genome sequence of Sphaerotilus sp. FB-5.</title>
        <authorList>
            <person name="Takeda M."/>
            <person name="Narihara S."/>
            <person name="Akimoto M."/>
            <person name="Akimoto R."/>
            <person name="Nishiyashiki S."/>
            <person name="Murakami T."/>
        </authorList>
    </citation>
    <scope>NUCLEOTIDE SEQUENCE</scope>
    <source>
        <strain evidence="7">FB-5</strain>
    </source>
</reference>
<keyword evidence="4" id="KW-0326">Glycosidase</keyword>
<dbReference type="Gene3D" id="2.60.40.1110">
    <property type="match status" value="1"/>
</dbReference>
<evidence type="ECO:0000256" key="1">
    <source>
        <dbReference type="ARBA" id="ARBA00008061"/>
    </source>
</evidence>
<accession>A0ABM7YG63</accession>
<dbReference type="InterPro" id="IPR013784">
    <property type="entry name" value="Carb-bd-like_fold"/>
</dbReference>
<dbReference type="Proteomes" id="UP001057498">
    <property type="component" value="Chromosome"/>
</dbReference>
<dbReference type="RefSeq" id="WP_251971855.1">
    <property type="nucleotide sequence ID" value="NZ_AP025730.1"/>
</dbReference>
<keyword evidence="2 5" id="KW-0732">Signal</keyword>
<feature type="domain" description="Pullulanase carbohydrate-binding module 41" evidence="6">
    <location>
        <begin position="33"/>
        <end position="130"/>
    </location>
</feature>
<gene>
    <name evidence="7" type="ORF">CATMQ487_05500</name>
</gene>
<evidence type="ECO:0000313" key="7">
    <source>
        <dbReference type="EMBL" id="BDI03580.1"/>
    </source>
</evidence>
<name>A0ABM7YG63_9BURK</name>
<evidence type="ECO:0000256" key="3">
    <source>
        <dbReference type="ARBA" id="ARBA00022801"/>
    </source>
</evidence>
<dbReference type="CDD" id="cd10315">
    <property type="entry name" value="CBM41_pullulanase"/>
    <property type="match status" value="1"/>
</dbReference>
<feature type="signal peptide" evidence="5">
    <location>
        <begin position="1"/>
        <end position="26"/>
    </location>
</feature>
<evidence type="ECO:0000256" key="2">
    <source>
        <dbReference type="ARBA" id="ARBA00022729"/>
    </source>
</evidence>
<proteinExistence type="inferred from homology"/>
<dbReference type="EMBL" id="AP025730">
    <property type="protein sequence ID" value="BDI03580.1"/>
    <property type="molecule type" value="Genomic_DNA"/>
</dbReference>
<feature type="chain" id="PRO_5046253950" description="Pullulanase carbohydrate-binding module 41 domain-containing protein" evidence="5">
    <location>
        <begin position="27"/>
        <end position="147"/>
    </location>
</feature>
<keyword evidence="3" id="KW-0378">Hydrolase</keyword>
<organism evidence="7 8">
    <name type="scientific">Sphaerotilus microaerophilus</name>
    <dbReference type="NCBI Taxonomy" id="2914710"/>
    <lineage>
        <taxon>Bacteria</taxon>
        <taxon>Pseudomonadati</taxon>
        <taxon>Pseudomonadota</taxon>
        <taxon>Betaproteobacteria</taxon>
        <taxon>Burkholderiales</taxon>
        <taxon>Sphaerotilaceae</taxon>
        <taxon>Sphaerotilus</taxon>
    </lineage>
</organism>
<dbReference type="SUPFAM" id="SSF49452">
    <property type="entry name" value="Starch-binding domain-like"/>
    <property type="match status" value="1"/>
</dbReference>
<evidence type="ECO:0000256" key="4">
    <source>
        <dbReference type="ARBA" id="ARBA00023295"/>
    </source>
</evidence>
<dbReference type="Pfam" id="PF03714">
    <property type="entry name" value="PUD"/>
    <property type="match status" value="1"/>
</dbReference>